<evidence type="ECO:0000256" key="3">
    <source>
        <dbReference type="ARBA" id="ARBA00022454"/>
    </source>
</evidence>
<evidence type="ECO:0000256" key="1">
    <source>
        <dbReference type="ARBA" id="ARBA00004123"/>
    </source>
</evidence>
<dbReference type="GO" id="GO:0005634">
    <property type="term" value="C:nucleus"/>
    <property type="evidence" value="ECO:0007669"/>
    <property type="project" value="UniProtKB-SubCell"/>
</dbReference>
<keyword evidence="9" id="KW-1185">Reference proteome</keyword>
<keyword evidence="4" id="KW-0995">Kinetochore</keyword>
<sequence>MVHKDDTAMVDAAGASLDTADMDHLLRTNHSDAFSFTASEKLALELYDQLQELELQQSLLQAQETGTPPHVADVSTLSDDDLQEQLIVAEREAMEAKAEYEMRNRITHNVLVTDPVLKAVHGGEETSFVEKRLLPLITESDAVAMVHGRLASKLAHTTRGLVAAEQANMVANQKNRALSKTMLALAEAIKSQSTEDIEDARLREQIRSAEKELKESRRRAKTLKGVLSAMIVGSGINWAADEKLTELVIDDEDG</sequence>
<dbReference type="InterPro" id="IPR040034">
    <property type="entry name" value="CENP-H"/>
</dbReference>
<accession>A0A162V8Q7</accession>
<dbReference type="GO" id="GO:0000776">
    <property type="term" value="C:kinetochore"/>
    <property type="evidence" value="ECO:0007669"/>
    <property type="project" value="UniProtKB-KW"/>
</dbReference>
<dbReference type="GO" id="GO:0007052">
    <property type="term" value="P:mitotic spindle organization"/>
    <property type="evidence" value="ECO:0007669"/>
    <property type="project" value="TreeGrafter"/>
</dbReference>
<comment type="subcellular location">
    <subcellularLocation>
        <location evidence="2">Chromosome</location>
        <location evidence="2">Centromere</location>
        <location evidence="2">Kinetochore</location>
    </subcellularLocation>
    <subcellularLocation>
        <location evidence="1">Nucleus</location>
    </subcellularLocation>
</comment>
<dbReference type="STRING" id="5454.A0A162V8Q7"/>
<dbReference type="Proteomes" id="UP000076837">
    <property type="component" value="Unassembled WGS sequence"/>
</dbReference>
<dbReference type="GO" id="GO:0043515">
    <property type="term" value="F:kinetochore binding"/>
    <property type="evidence" value="ECO:0007669"/>
    <property type="project" value="TreeGrafter"/>
</dbReference>
<evidence type="ECO:0000256" key="4">
    <source>
        <dbReference type="ARBA" id="ARBA00022838"/>
    </source>
</evidence>
<proteinExistence type="inferred from homology"/>
<dbReference type="OrthoDB" id="2274804at2759"/>
<evidence type="ECO:0000256" key="5">
    <source>
        <dbReference type="ARBA" id="ARBA00023242"/>
    </source>
</evidence>
<dbReference type="PANTHER" id="PTHR48122">
    <property type="entry name" value="CENTROMERE PROTEIN H"/>
    <property type="match status" value="1"/>
</dbReference>
<name>A0A162V8Q7_DIDRA</name>
<keyword evidence="5" id="KW-0539">Nucleus</keyword>
<evidence type="ECO:0000256" key="7">
    <source>
        <dbReference type="ARBA" id="ARBA00025735"/>
    </source>
</evidence>
<dbReference type="AlphaFoldDB" id="A0A162V8Q7"/>
<gene>
    <name evidence="8" type="ORF">ST47_g10568</name>
</gene>
<comment type="similarity">
    <text evidence="7">Belongs to the CENP-H/MCM16 family.</text>
</comment>
<comment type="caution">
    <text evidence="8">The sequence shown here is derived from an EMBL/GenBank/DDBJ whole genome shotgun (WGS) entry which is preliminary data.</text>
</comment>
<evidence type="ECO:0000256" key="2">
    <source>
        <dbReference type="ARBA" id="ARBA00004629"/>
    </source>
</evidence>
<dbReference type="PANTHER" id="PTHR48122:SF1">
    <property type="entry name" value="CENTROMERE PROTEIN H"/>
    <property type="match status" value="1"/>
</dbReference>
<evidence type="ECO:0000313" key="8">
    <source>
        <dbReference type="EMBL" id="KZM18291.1"/>
    </source>
</evidence>
<dbReference type="GO" id="GO:0051382">
    <property type="term" value="P:kinetochore assembly"/>
    <property type="evidence" value="ECO:0007669"/>
    <property type="project" value="InterPro"/>
</dbReference>
<organism evidence="8 9">
    <name type="scientific">Didymella rabiei</name>
    <name type="common">Chickpea ascochyta blight fungus</name>
    <name type="synonym">Mycosphaerella rabiei</name>
    <dbReference type="NCBI Taxonomy" id="5454"/>
    <lineage>
        <taxon>Eukaryota</taxon>
        <taxon>Fungi</taxon>
        <taxon>Dikarya</taxon>
        <taxon>Ascomycota</taxon>
        <taxon>Pezizomycotina</taxon>
        <taxon>Dothideomycetes</taxon>
        <taxon>Pleosporomycetidae</taxon>
        <taxon>Pleosporales</taxon>
        <taxon>Pleosporineae</taxon>
        <taxon>Didymellaceae</taxon>
        <taxon>Ascochyta</taxon>
    </lineage>
</organism>
<dbReference type="GO" id="GO:0007059">
    <property type="term" value="P:chromosome segregation"/>
    <property type="evidence" value="ECO:0007669"/>
    <property type="project" value="TreeGrafter"/>
</dbReference>
<keyword evidence="3" id="KW-0158">Chromosome</keyword>
<keyword evidence="6" id="KW-0137">Centromere</keyword>
<evidence type="ECO:0000313" key="9">
    <source>
        <dbReference type="Proteomes" id="UP000076837"/>
    </source>
</evidence>
<dbReference type="Pfam" id="PF05837">
    <property type="entry name" value="CENP-H"/>
    <property type="match status" value="1"/>
</dbReference>
<protein>
    <submittedName>
        <fullName evidence="8">Kinetochore assembly</fullName>
    </submittedName>
</protein>
<reference evidence="8 9" key="1">
    <citation type="journal article" date="2016" name="Sci. Rep.">
        <title>Draft genome sequencing and secretome analysis of fungal phytopathogen Ascochyta rabiei provides insight into the necrotrophic effector repertoire.</title>
        <authorList>
            <person name="Verma S."/>
            <person name="Gazara R.K."/>
            <person name="Nizam S."/>
            <person name="Parween S."/>
            <person name="Chattopadhyay D."/>
            <person name="Verma P.K."/>
        </authorList>
    </citation>
    <scope>NUCLEOTIDE SEQUENCE [LARGE SCALE GENOMIC DNA]</scope>
    <source>
        <strain evidence="8 9">ArDII</strain>
    </source>
</reference>
<dbReference type="InterPro" id="IPR008426">
    <property type="entry name" value="CENP-H_C"/>
</dbReference>
<dbReference type="EMBL" id="JYNV01000335">
    <property type="protein sequence ID" value="KZM18291.1"/>
    <property type="molecule type" value="Genomic_DNA"/>
</dbReference>
<evidence type="ECO:0000256" key="6">
    <source>
        <dbReference type="ARBA" id="ARBA00023328"/>
    </source>
</evidence>